<feature type="signal peptide" evidence="4">
    <location>
        <begin position="1"/>
        <end position="18"/>
    </location>
</feature>
<keyword evidence="1" id="KW-0677">Repeat</keyword>
<dbReference type="PANTHER" id="PTHR43283">
    <property type="entry name" value="BETA-LACTAMASE-RELATED"/>
    <property type="match status" value="1"/>
</dbReference>
<dbReference type="InterPro" id="IPR013783">
    <property type="entry name" value="Ig-like_fold"/>
</dbReference>
<dbReference type="InterPro" id="IPR032640">
    <property type="entry name" value="AMPK1_CBM"/>
</dbReference>
<dbReference type="InterPro" id="IPR012338">
    <property type="entry name" value="Beta-lactam/transpept-like"/>
</dbReference>
<reference evidence="7 8" key="1">
    <citation type="submission" date="2017-10" db="EMBL/GenBank/DDBJ databases">
        <title>The draft genome sequence of Lewinella nigricans NBRC 102662.</title>
        <authorList>
            <person name="Wang K."/>
        </authorList>
    </citation>
    <scope>NUCLEOTIDE SEQUENCE [LARGE SCALE GENOMIC DNA]</scope>
    <source>
        <strain evidence="7 8">NBRC 102662</strain>
    </source>
</reference>
<keyword evidence="4" id="KW-0732">Signal</keyword>
<dbReference type="InterPro" id="IPR013105">
    <property type="entry name" value="TPR_2"/>
</dbReference>
<dbReference type="Pfam" id="PF16561">
    <property type="entry name" value="AMPK1_CBM"/>
    <property type="match status" value="1"/>
</dbReference>
<proteinExistence type="predicted"/>
<comment type="caution">
    <text evidence="7">The sequence shown here is derived from an EMBL/GenBank/DDBJ whole genome shotgun (WGS) entry which is preliminary data.</text>
</comment>
<sequence length="556" mass="62117">MKKLLVAILLYSMAVSLAAQSSPKLKIPPAAVLDRSIPELLESADIPGLSIAIIQDDRIVYERAFGLRSVDTGGPVTDQTIFSAASLSKALFAYGLMKWVEQGRFDLDRPLHEYFPYDDLTHDDRYQQLTARQVLSHTTGLPNWRRGGQLNFVRDPGQSFGYSGEGFVYLMRVVEHLSGQSINEFMEEQVFTPLGMDRSSYIWEQDFDSDFAIPHDQFKITRTPPRPQEGNTAYSLQTTAVDYSKFLRAMLNAEGLKAGTVKDMLTSQVNVEDDGSVQWGLGVGLQTSPDGKAFWHWGDNGPFKAFFIAYPKQRIGLVYFANSSNGLGIARELLEHAIGGSYPSVNWIDYEGPNAPARKLLAHILNSEPSAADWPYMAANGLHQDTQQIAQSPMNRLGYNLLNLHRPEAALRVFAMNARAFPQSANVHDSYGEALLRKGDLAGAAAAYERAARLDPENSTAKTIVYQIREGNKKGNTTFRLPAYPNARSVQLVGSFNNWNSLSHPMSRENGQWIGRVDLEPGTYEYKFIVDGVWLADPWNPETHYEEGHRSVLKKE</sequence>
<evidence type="ECO:0000256" key="1">
    <source>
        <dbReference type="ARBA" id="ARBA00022737"/>
    </source>
</evidence>
<feature type="domain" description="AMP-activated protein kinase glycogen-binding" evidence="6">
    <location>
        <begin position="486"/>
        <end position="549"/>
    </location>
</feature>
<evidence type="ECO:0000259" key="5">
    <source>
        <dbReference type="Pfam" id="PF00144"/>
    </source>
</evidence>
<dbReference type="AlphaFoldDB" id="A0A2D0NEG9"/>
<organism evidence="7 8">
    <name type="scientific">Flavilitoribacter nigricans (strain ATCC 23147 / DSM 23189 / NBRC 102662 / NCIMB 1420 / SS-2)</name>
    <name type="common">Lewinella nigricans</name>
    <dbReference type="NCBI Taxonomy" id="1122177"/>
    <lineage>
        <taxon>Bacteria</taxon>
        <taxon>Pseudomonadati</taxon>
        <taxon>Bacteroidota</taxon>
        <taxon>Saprospiria</taxon>
        <taxon>Saprospirales</taxon>
        <taxon>Lewinellaceae</taxon>
        <taxon>Flavilitoribacter</taxon>
    </lineage>
</organism>
<dbReference type="InterPro" id="IPR011990">
    <property type="entry name" value="TPR-like_helical_dom_sf"/>
</dbReference>
<evidence type="ECO:0000259" key="6">
    <source>
        <dbReference type="Pfam" id="PF16561"/>
    </source>
</evidence>
<name>A0A2D0NEG9_FLAN2</name>
<accession>A0A2D0NEG9</accession>
<dbReference type="SUPFAM" id="SSF48452">
    <property type="entry name" value="TPR-like"/>
    <property type="match status" value="1"/>
</dbReference>
<feature type="chain" id="PRO_5012022543" evidence="4">
    <location>
        <begin position="19"/>
        <end position="556"/>
    </location>
</feature>
<dbReference type="PROSITE" id="PS50005">
    <property type="entry name" value="TPR"/>
    <property type="match status" value="1"/>
</dbReference>
<dbReference type="Gene3D" id="1.25.40.10">
    <property type="entry name" value="Tetratricopeptide repeat domain"/>
    <property type="match status" value="1"/>
</dbReference>
<dbReference type="Pfam" id="PF00144">
    <property type="entry name" value="Beta-lactamase"/>
    <property type="match status" value="1"/>
</dbReference>
<dbReference type="InterPro" id="IPR001466">
    <property type="entry name" value="Beta-lactam-related"/>
</dbReference>
<evidence type="ECO:0000256" key="3">
    <source>
        <dbReference type="PROSITE-ProRule" id="PRU00339"/>
    </source>
</evidence>
<evidence type="ECO:0000313" key="8">
    <source>
        <dbReference type="Proteomes" id="UP000223913"/>
    </source>
</evidence>
<keyword evidence="2 3" id="KW-0802">TPR repeat</keyword>
<protein>
    <submittedName>
        <fullName evidence="7">Uncharacterized protein</fullName>
    </submittedName>
</protein>
<dbReference type="Proteomes" id="UP000223913">
    <property type="component" value="Unassembled WGS sequence"/>
</dbReference>
<dbReference type="InterPro" id="IPR050789">
    <property type="entry name" value="Diverse_Enzym_Activities"/>
</dbReference>
<feature type="domain" description="Beta-lactamase-related" evidence="5">
    <location>
        <begin position="33"/>
        <end position="328"/>
    </location>
</feature>
<dbReference type="Gene3D" id="3.40.710.10">
    <property type="entry name" value="DD-peptidase/beta-lactamase superfamily"/>
    <property type="match status" value="1"/>
</dbReference>
<dbReference type="OrthoDB" id="1357763at2"/>
<dbReference type="Gene3D" id="2.60.40.10">
    <property type="entry name" value="Immunoglobulins"/>
    <property type="match status" value="1"/>
</dbReference>
<dbReference type="InterPro" id="IPR014756">
    <property type="entry name" value="Ig_E-set"/>
</dbReference>
<gene>
    <name evidence="7" type="ORF">CRP01_09230</name>
</gene>
<dbReference type="InterPro" id="IPR019734">
    <property type="entry name" value="TPR_rpt"/>
</dbReference>
<dbReference type="Pfam" id="PF07719">
    <property type="entry name" value="TPR_2"/>
    <property type="match status" value="1"/>
</dbReference>
<evidence type="ECO:0000256" key="2">
    <source>
        <dbReference type="ARBA" id="ARBA00022803"/>
    </source>
</evidence>
<dbReference type="SUPFAM" id="SSF56601">
    <property type="entry name" value="beta-lactamase/transpeptidase-like"/>
    <property type="match status" value="1"/>
</dbReference>
<dbReference type="CDD" id="cd02859">
    <property type="entry name" value="E_set_AMPKbeta_like_N"/>
    <property type="match status" value="1"/>
</dbReference>
<dbReference type="SUPFAM" id="SSF81296">
    <property type="entry name" value="E set domains"/>
    <property type="match status" value="1"/>
</dbReference>
<feature type="repeat" description="TPR" evidence="3">
    <location>
        <begin position="425"/>
        <end position="458"/>
    </location>
</feature>
<dbReference type="RefSeq" id="WP_099149735.1">
    <property type="nucleotide sequence ID" value="NZ_PDUD01000014.1"/>
</dbReference>
<evidence type="ECO:0000256" key="4">
    <source>
        <dbReference type="SAM" id="SignalP"/>
    </source>
</evidence>
<dbReference type="EMBL" id="PDUD01000014">
    <property type="protein sequence ID" value="PHN06892.1"/>
    <property type="molecule type" value="Genomic_DNA"/>
</dbReference>
<keyword evidence="8" id="KW-1185">Reference proteome</keyword>
<dbReference type="PANTHER" id="PTHR43283:SF18">
    <property type="match status" value="1"/>
</dbReference>
<evidence type="ECO:0000313" key="7">
    <source>
        <dbReference type="EMBL" id="PHN06892.1"/>
    </source>
</evidence>